<dbReference type="EMBL" id="JAFKCU010000003">
    <property type="protein sequence ID" value="MBN7816968.1"/>
    <property type="molecule type" value="Genomic_DNA"/>
</dbReference>
<proteinExistence type="predicted"/>
<reference evidence="2 3" key="1">
    <citation type="submission" date="2021-03" db="EMBL/GenBank/DDBJ databases">
        <title>novel species isolated from a fishpond in China.</title>
        <authorList>
            <person name="Lu H."/>
            <person name="Cai Z."/>
        </authorList>
    </citation>
    <scope>NUCLEOTIDE SEQUENCE [LARGE SCALE GENOMIC DNA]</scope>
    <source>
        <strain evidence="2 3">YJ13C</strain>
    </source>
</reference>
<evidence type="ECO:0000313" key="2">
    <source>
        <dbReference type="EMBL" id="MBN7816968.1"/>
    </source>
</evidence>
<sequence>MENFIKSLKYVPKIWSALCYLAILGFSLLLFFGRNFKGIRIGALVNMMPGFYYHISNFSLTLMIFATVGYVGLMVGLKLKHIIFIGIVFGIVNLIFELFISILNTPDKTDAFFGMIGVFLGLIFLSAMKKKGLKKNVI</sequence>
<accession>A0ABS3CIP6</accession>
<feature type="transmembrane region" description="Helical" evidence="1">
    <location>
        <begin position="12"/>
        <end position="32"/>
    </location>
</feature>
<comment type="caution">
    <text evidence="2">The sequence shown here is derived from an EMBL/GenBank/DDBJ whole genome shotgun (WGS) entry which is preliminary data.</text>
</comment>
<evidence type="ECO:0008006" key="4">
    <source>
        <dbReference type="Google" id="ProtNLM"/>
    </source>
</evidence>
<name>A0ABS3CIP6_9BACT</name>
<dbReference type="Proteomes" id="UP000664480">
    <property type="component" value="Unassembled WGS sequence"/>
</dbReference>
<feature type="transmembrane region" description="Helical" evidence="1">
    <location>
        <begin position="82"/>
        <end position="105"/>
    </location>
</feature>
<keyword evidence="3" id="KW-1185">Reference proteome</keyword>
<evidence type="ECO:0000313" key="3">
    <source>
        <dbReference type="Proteomes" id="UP000664480"/>
    </source>
</evidence>
<evidence type="ECO:0000256" key="1">
    <source>
        <dbReference type="SAM" id="Phobius"/>
    </source>
</evidence>
<protein>
    <recommendedName>
        <fullName evidence="4">VanZ like family protein</fullName>
    </recommendedName>
</protein>
<keyword evidence="1" id="KW-0472">Membrane</keyword>
<keyword evidence="1" id="KW-1133">Transmembrane helix</keyword>
<keyword evidence="1" id="KW-0812">Transmembrane</keyword>
<organism evidence="2 3">
    <name type="scientific">Algoriphagus pacificus</name>
    <dbReference type="NCBI Taxonomy" id="2811234"/>
    <lineage>
        <taxon>Bacteria</taxon>
        <taxon>Pseudomonadati</taxon>
        <taxon>Bacteroidota</taxon>
        <taxon>Cytophagia</taxon>
        <taxon>Cytophagales</taxon>
        <taxon>Cyclobacteriaceae</taxon>
        <taxon>Algoriphagus</taxon>
    </lineage>
</organism>
<dbReference type="RefSeq" id="WP_206587618.1">
    <property type="nucleotide sequence ID" value="NZ_JAFKCU010000003.1"/>
</dbReference>
<feature type="transmembrane region" description="Helical" evidence="1">
    <location>
        <begin position="52"/>
        <end position="75"/>
    </location>
</feature>
<feature type="transmembrane region" description="Helical" evidence="1">
    <location>
        <begin position="111"/>
        <end position="128"/>
    </location>
</feature>
<gene>
    <name evidence="2" type="ORF">J0A69_16100</name>
</gene>